<dbReference type="InterPro" id="IPR026817">
    <property type="entry name" value="Ect2"/>
</dbReference>
<name>A0A8X6Q107_NEPPI</name>
<accession>A0A8X6Q107</accession>
<dbReference type="Proteomes" id="UP000887013">
    <property type="component" value="Unassembled WGS sequence"/>
</dbReference>
<dbReference type="PANTHER" id="PTHR16777">
    <property type="entry name" value="PROTEIN ECT2"/>
    <property type="match status" value="1"/>
</dbReference>
<evidence type="ECO:0000259" key="1">
    <source>
        <dbReference type="PROSITE" id="PS50010"/>
    </source>
</evidence>
<dbReference type="InterPro" id="IPR049396">
    <property type="entry name" value="ECT2_BRCT0"/>
</dbReference>
<dbReference type="InterPro" id="IPR001331">
    <property type="entry name" value="GDS_CDC24_CS"/>
</dbReference>
<dbReference type="CDD" id="cd17733">
    <property type="entry name" value="BRCT_Ect2_rpt1"/>
    <property type="match status" value="1"/>
</dbReference>
<dbReference type="SUPFAM" id="SSF50729">
    <property type="entry name" value="PH domain-like"/>
    <property type="match status" value="1"/>
</dbReference>
<dbReference type="GO" id="GO:0005096">
    <property type="term" value="F:GTPase activator activity"/>
    <property type="evidence" value="ECO:0007669"/>
    <property type="project" value="InterPro"/>
</dbReference>
<dbReference type="Pfam" id="PF00533">
    <property type="entry name" value="BRCT"/>
    <property type="match status" value="1"/>
</dbReference>
<feature type="domain" description="BRCT" evidence="2">
    <location>
        <begin position="184"/>
        <end position="261"/>
    </location>
</feature>
<dbReference type="InterPro" id="IPR000219">
    <property type="entry name" value="DH_dom"/>
</dbReference>
<evidence type="ECO:0000259" key="2">
    <source>
        <dbReference type="PROSITE" id="PS50172"/>
    </source>
</evidence>
<dbReference type="GO" id="GO:0005634">
    <property type="term" value="C:nucleus"/>
    <property type="evidence" value="ECO:0007669"/>
    <property type="project" value="InterPro"/>
</dbReference>
<dbReference type="GO" id="GO:0005938">
    <property type="term" value="C:cell cortex"/>
    <property type="evidence" value="ECO:0007669"/>
    <property type="project" value="TreeGrafter"/>
</dbReference>
<sequence length="953" mass="107869">MTKADRGSVGTISPVFHEEPEVYRHPYPKVAWQMFLKKCLQCFIEDIFRILYIQGGVVSAFSENFDDSITGLKMSSINIPCNGHKNSTSRSDLTFQVCVVGETLRQNEALIKAIEHFHLPIVYSSSGLELINQGGEFTTIYVLEEFEGDVFSSLHKAGQRILGPTTVMQYAKKDESFPNNIRPLYTTSMKSLVITFSGFRSKEDLTSMVNLVHHMGGSIRKDFSITKTTHLVATASSTNGEKYKYSASMGIPIMTAEWIYQAWAKRHDVNCIATNEELMQYKLLPFVGCKLAFVGYSKDEQQHMIEISIKNGGKVSDDPKDKNCTHIVVEDGHSVDSSEYEYDVYVLKNEWFWACIQMEAKAEERIYIFENLTSTMTSSSFIMPIKGNKRKRLESVAHQLALESQENEIYSINTELRRKTEAKLSISGSFLDATLSPDKTLEIKSPECTDNEKVHAAPLDMRVLSPRQQVCYELFQTESNYVGILHTVMTVFKEPLENLDQVGGALLAPAEIKIIFGNLPPLFEIHQKIRIELTDIIYSWREDHSIGNVILNHAHEFMKSYPPFVNFFEKTKEVLATCDATKPRFHAFLKRCQSKPECGRQTLQELLIRPVQRLPSVILLLNDILKHTPKSNPDNQALEKAIQSLKDVLMHINEDKRKTEGQVEMFDIVNDIENCPPNLLSSHRNLVYKTDMQEVTDMLNKKSGVVTMFLFNDVLEICKKRGKVNNSLKSPGVTSLTTGTLKTQSKSYKHLDLIPLGHIKRVVDVTETEECKNVFAIVCWSSKELKELLYVFILLDDICKKEFLRILCRQVANSVCKADSENLLAILEPHQLDLPASENTGNALTKALNKTRNKLGRALSMRRTPTKRGLSRAVSTIISPLRSFSTPSNTISTLRLSSVTNLTQLPCLLPEALLPFSSQLFRTTKSKAAFESNLRSLNPLIPVLPPHQSEERR</sequence>
<dbReference type="SMART" id="SM00292">
    <property type="entry name" value="BRCT"/>
    <property type="match status" value="2"/>
</dbReference>
<dbReference type="CDD" id="cd00160">
    <property type="entry name" value="RhoGEF"/>
    <property type="match status" value="1"/>
</dbReference>
<dbReference type="GO" id="GO:0005085">
    <property type="term" value="F:guanyl-nucleotide exchange factor activity"/>
    <property type="evidence" value="ECO:0007669"/>
    <property type="project" value="InterPro"/>
</dbReference>
<dbReference type="SMART" id="SM00325">
    <property type="entry name" value="RhoGEF"/>
    <property type="match status" value="1"/>
</dbReference>
<dbReference type="GO" id="GO:0000281">
    <property type="term" value="P:mitotic cytokinesis"/>
    <property type="evidence" value="ECO:0007669"/>
    <property type="project" value="TreeGrafter"/>
</dbReference>
<dbReference type="GO" id="GO:2000431">
    <property type="term" value="P:regulation of cytokinesis, actomyosin contractile ring assembly"/>
    <property type="evidence" value="ECO:0007669"/>
    <property type="project" value="InterPro"/>
</dbReference>
<dbReference type="InterPro" id="IPR049395">
    <property type="entry name" value="ECT2_PH"/>
</dbReference>
<dbReference type="GO" id="GO:0035556">
    <property type="term" value="P:intracellular signal transduction"/>
    <property type="evidence" value="ECO:0007669"/>
    <property type="project" value="InterPro"/>
</dbReference>
<organism evidence="3 4">
    <name type="scientific">Nephila pilipes</name>
    <name type="common">Giant wood spider</name>
    <name type="synonym">Nephila maculata</name>
    <dbReference type="NCBI Taxonomy" id="299642"/>
    <lineage>
        <taxon>Eukaryota</taxon>
        <taxon>Metazoa</taxon>
        <taxon>Ecdysozoa</taxon>
        <taxon>Arthropoda</taxon>
        <taxon>Chelicerata</taxon>
        <taxon>Arachnida</taxon>
        <taxon>Araneae</taxon>
        <taxon>Araneomorphae</taxon>
        <taxon>Entelegynae</taxon>
        <taxon>Araneoidea</taxon>
        <taxon>Nephilidae</taxon>
        <taxon>Nephila</taxon>
    </lineage>
</organism>
<feature type="domain" description="DH" evidence="1">
    <location>
        <begin position="466"/>
        <end position="655"/>
    </location>
</feature>
<dbReference type="InterPro" id="IPR001357">
    <property type="entry name" value="BRCT_dom"/>
</dbReference>
<dbReference type="Gene3D" id="1.20.900.10">
    <property type="entry name" value="Dbl homology (DH) domain"/>
    <property type="match status" value="1"/>
</dbReference>
<keyword evidence="4" id="KW-1185">Reference proteome</keyword>
<feature type="domain" description="BRCT" evidence="2">
    <location>
        <begin position="286"/>
        <end position="369"/>
    </location>
</feature>
<dbReference type="CDD" id="cd01229">
    <property type="entry name" value="PH_Ect2"/>
    <property type="match status" value="1"/>
</dbReference>
<dbReference type="Gene3D" id="2.30.29.30">
    <property type="entry name" value="Pleckstrin-homology domain (PH domain)/Phosphotyrosine-binding domain (PTB)"/>
    <property type="match status" value="1"/>
</dbReference>
<dbReference type="InterPro" id="IPR011993">
    <property type="entry name" value="PH-like_dom_sf"/>
</dbReference>
<dbReference type="OrthoDB" id="9997817at2759"/>
<dbReference type="InterPro" id="IPR035899">
    <property type="entry name" value="DBL_dom_sf"/>
</dbReference>
<dbReference type="CDD" id="cd17732">
    <property type="entry name" value="BRCT_Ect2_rpt2"/>
    <property type="match status" value="1"/>
</dbReference>
<protein>
    <submittedName>
        <fullName evidence="3">Protein ECT2</fullName>
    </submittedName>
</protein>
<dbReference type="Gene3D" id="3.40.50.10190">
    <property type="entry name" value="BRCT domain"/>
    <property type="match status" value="3"/>
</dbReference>
<gene>
    <name evidence="3" type="primary">ECT2</name>
    <name evidence="3" type="ORF">NPIL_560631</name>
</gene>
<reference evidence="3" key="1">
    <citation type="submission" date="2020-08" db="EMBL/GenBank/DDBJ databases">
        <title>Multicomponent nature underlies the extraordinary mechanical properties of spider dragline silk.</title>
        <authorList>
            <person name="Kono N."/>
            <person name="Nakamura H."/>
            <person name="Mori M."/>
            <person name="Yoshida Y."/>
            <person name="Ohtoshi R."/>
            <person name="Malay A.D."/>
            <person name="Moran D.A.P."/>
            <person name="Tomita M."/>
            <person name="Numata K."/>
            <person name="Arakawa K."/>
        </authorList>
    </citation>
    <scope>NUCLEOTIDE SEQUENCE</scope>
</reference>
<dbReference type="InterPro" id="IPR036420">
    <property type="entry name" value="BRCT_dom_sf"/>
</dbReference>
<dbReference type="Pfam" id="PF00621">
    <property type="entry name" value="RhoGEF"/>
    <property type="match status" value="1"/>
</dbReference>
<dbReference type="Pfam" id="PF12738">
    <property type="entry name" value="PTCB-BRCT"/>
    <property type="match status" value="1"/>
</dbReference>
<dbReference type="Pfam" id="PF21242">
    <property type="entry name" value="ECT2_PH"/>
    <property type="match status" value="1"/>
</dbReference>
<proteinExistence type="predicted"/>
<dbReference type="AlphaFoldDB" id="A0A8X6Q107"/>
<dbReference type="Pfam" id="PF21243">
    <property type="entry name" value="ECT2_BRCT0"/>
    <property type="match status" value="1"/>
</dbReference>
<evidence type="ECO:0000313" key="4">
    <source>
        <dbReference type="Proteomes" id="UP000887013"/>
    </source>
</evidence>
<evidence type="ECO:0000313" key="3">
    <source>
        <dbReference type="EMBL" id="GFT90888.1"/>
    </source>
</evidence>
<dbReference type="SUPFAM" id="SSF52113">
    <property type="entry name" value="BRCT domain"/>
    <property type="match status" value="2"/>
</dbReference>
<comment type="caution">
    <text evidence="3">The sequence shown here is derived from an EMBL/GenBank/DDBJ whole genome shotgun (WGS) entry which is preliminary data.</text>
</comment>
<dbReference type="PROSITE" id="PS50172">
    <property type="entry name" value="BRCT"/>
    <property type="match status" value="2"/>
</dbReference>
<dbReference type="PROSITE" id="PS50010">
    <property type="entry name" value="DH_2"/>
    <property type="match status" value="1"/>
</dbReference>
<dbReference type="PROSITE" id="PS00741">
    <property type="entry name" value="DH_1"/>
    <property type="match status" value="1"/>
</dbReference>
<dbReference type="PANTHER" id="PTHR16777:SF2">
    <property type="entry name" value="PROTEIN ECT2"/>
    <property type="match status" value="1"/>
</dbReference>
<dbReference type="GO" id="GO:0007399">
    <property type="term" value="P:nervous system development"/>
    <property type="evidence" value="ECO:0007669"/>
    <property type="project" value="TreeGrafter"/>
</dbReference>
<dbReference type="SUPFAM" id="SSF48065">
    <property type="entry name" value="DBL homology domain (DH-domain)"/>
    <property type="match status" value="1"/>
</dbReference>
<dbReference type="EMBL" id="BMAW01120808">
    <property type="protein sequence ID" value="GFT90888.1"/>
    <property type="molecule type" value="Genomic_DNA"/>
</dbReference>